<evidence type="ECO:0000256" key="1">
    <source>
        <dbReference type="SAM" id="MobiDB-lite"/>
    </source>
</evidence>
<proteinExistence type="predicted"/>
<dbReference type="AlphaFoldDB" id="C6M0I8"/>
<keyword evidence="3" id="KW-1185">Reference proteome</keyword>
<protein>
    <submittedName>
        <fullName evidence="2">Uncharacterized protein</fullName>
    </submittedName>
</protein>
<accession>C6M0I8</accession>
<comment type="caution">
    <text evidence="2">The sequence shown here is derived from an EMBL/GenBank/DDBJ whole genome shotgun (WGS) entry which is preliminary data.</text>
</comment>
<gene>
    <name evidence="2" type="ORF">NEISICOT_00013</name>
</gene>
<name>C6M0I8_NEISI</name>
<sequence>MGFRHQTVSNPPPLFFIPNPSPAPTNVKETDAAHYPIISQPLKNK</sequence>
<feature type="compositionally biased region" description="Pro residues" evidence="1">
    <location>
        <begin position="10"/>
        <end position="23"/>
    </location>
</feature>
<feature type="region of interest" description="Disordered" evidence="1">
    <location>
        <begin position="1"/>
        <end position="45"/>
    </location>
</feature>
<dbReference type="EMBL" id="ACKO02000001">
    <property type="protein sequence ID" value="EET45913.1"/>
    <property type="molecule type" value="Genomic_DNA"/>
</dbReference>
<reference evidence="2" key="1">
    <citation type="submission" date="2009-07" db="EMBL/GenBank/DDBJ databases">
        <authorList>
            <person name="Weinstock G."/>
            <person name="Sodergren E."/>
            <person name="Clifton S."/>
            <person name="Fulton L."/>
            <person name="Fulton B."/>
            <person name="Courtney L."/>
            <person name="Fronick C."/>
            <person name="Harrison M."/>
            <person name="Strong C."/>
            <person name="Farmer C."/>
            <person name="Delahaunty K."/>
            <person name="Markovic C."/>
            <person name="Hall O."/>
            <person name="Minx P."/>
            <person name="Tomlinson C."/>
            <person name="Mitreva M."/>
            <person name="Nelson J."/>
            <person name="Hou S."/>
            <person name="Wollam A."/>
            <person name="Pepin K.H."/>
            <person name="Johnson M."/>
            <person name="Bhonagiri V."/>
            <person name="Nash W.E."/>
            <person name="Warren W."/>
            <person name="Chinwalla A."/>
            <person name="Mardis E.R."/>
            <person name="Wilson R.K."/>
        </authorList>
    </citation>
    <scope>NUCLEOTIDE SEQUENCE [LARGE SCALE GENOMIC DNA]</scope>
    <source>
        <strain evidence="2">ATCC 29256</strain>
    </source>
</reference>
<evidence type="ECO:0000313" key="2">
    <source>
        <dbReference type="EMBL" id="EET45913.1"/>
    </source>
</evidence>
<evidence type="ECO:0000313" key="3">
    <source>
        <dbReference type="Proteomes" id="UP000005365"/>
    </source>
</evidence>
<dbReference type="Proteomes" id="UP000005365">
    <property type="component" value="Unassembled WGS sequence"/>
</dbReference>
<organism evidence="2 3">
    <name type="scientific">Neisseria sicca ATCC 29256</name>
    <dbReference type="NCBI Taxonomy" id="547045"/>
    <lineage>
        <taxon>Bacteria</taxon>
        <taxon>Pseudomonadati</taxon>
        <taxon>Pseudomonadota</taxon>
        <taxon>Betaproteobacteria</taxon>
        <taxon>Neisseriales</taxon>
        <taxon>Neisseriaceae</taxon>
        <taxon>Neisseria</taxon>
    </lineage>
</organism>